<dbReference type="SMART" id="SM00342">
    <property type="entry name" value="HTH_ARAC"/>
    <property type="match status" value="1"/>
</dbReference>
<accession>A0A561W0Z9</accession>
<feature type="domain" description="HTH araC/xylS-type" evidence="4">
    <location>
        <begin position="202"/>
        <end position="300"/>
    </location>
</feature>
<evidence type="ECO:0000313" key="6">
    <source>
        <dbReference type="Proteomes" id="UP000317685"/>
    </source>
</evidence>
<dbReference type="Pfam" id="PF12833">
    <property type="entry name" value="HTH_18"/>
    <property type="match status" value="1"/>
</dbReference>
<organism evidence="5 6">
    <name type="scientific">Micromonospora taraxaci</name>
    <dbReference type="NCBI Taxonomy" id="1316803"/>
    <lineage>
        <taxon>Bacteria</taxon>
        <taxon>Bacillati</taxon>
        <taxon>Actinomycetota</taxon>
        <taxon>Actinomycetes</taxon>
        <taxon>Micromonosporales</taxon>
        <taxon>Micromonosporaceae</taxon>
        <taxon>Micromonospora</taxon>
    </lineage>
</organism>
<dbReference type="InterPro" id="IPR032783">
    <property type="entry name" value="AraC_lig"/>
</dbReference>
<dbReference type="OrthoDB" id="241790at2"/>
<dbReference type="Gene3D" id="1.10.10.60">
    <property type="entry name" value="Homeodomain-like"/>
    <property type="match status" value="1"/>
</dbReference>
<evidence type="ECO:0000256" key="2">
    <source>
        <dbReference type="ARBA" id="ARBA00023125"/>
    </source>
</evidence>
<dbReference type="GeneID" id="300128436"/>
<dbReference type="PANTHER" id="PTHR46796">
    <property type="entry name" value="HTH-TYPE TRANSCRIPTIONAL ACTIVATOR RHAS-RELATED"/>
    <property type="match status" value="1"/>
</dbReference>
<dbReference type="PANTHER" id="PTHR46796:SF13">
    <property type="entry name" value="HTH-TYPE TRANSCRIPTIONAL ACTIVATOR RHAS"/>
    <property type="match status" value="1"/>
</dbReference>
<dbReference type="InterPro" id="IPR050204">
    <property type="entry name" value="AraC_XylS_family_regulators"/>
</dbReference>
<evidence type="ECO:0000256" key="3">
    <source>
        <dbReference type="ARBA" id="ARBA00023163"/>
    </source>
</evidence>
<name>A0A561W0Z9_9ACTN</name>
<sequence length="308" mass="33324">MDPFDSLLRSVHADGAAFGRSVLTPPSALRFTDGAPLTLCVPLRGEGWLSHPESDKPHLVRVGEVAAARGPAPFTFSAEPRSSFQPGELRDVRRGQTGAIDSTGADQTERLVLLVGVYHVRGRVPQRLLGALPPVLVVPDEHDCAPLRDYLDAQLDAGRPGRQIVLDRLLDWLLVCTVRDWFDQPDAEPPGWYRALSDDTVGPVLRAMHDAPGRPWTLASLAAQAGVSRSTLAKRFTDLVGEPPLTYLTDWRMTLAADVLAESTATVAAVAHQLGYADAFGFSAAFKRVHGVSPSRARSRLSSGRKTN</sequence>
<keyword evidence="2 5" id="KW-0238">DNA-binding</keyword>
<reference evidence="5 6" key="1">
    <citation type="submission" date="2019-06" db="EMBL/GenBank/DDBJ databases">
        <title>Sequencing the genomes of 1000 actinobacteria strains.</title>
        <authorList>
            <person name="Klenk H.-P."/>
        </authorList>
    </citation>
    <scope>NUCLEOTIDE SEQUENCE [LARGE SCALE GENOMIC DNA]</scope>
    <source>
        <strain evidence="5 6">DSM 45885</strain>
    </source>
</reference>
<evidence type="ECO:0000259" key="4">
    <source>
        <dbReference type="PROSITE" id="PS01124"/>
    </source>
</evidence>
<dbReference type="Proteomes" id="UP000317685">
    <property type="component" value="Unassembled WGS sequence"/>
</dbReference>
<dbReference type="PROSITE" id="PS01124">
    <property type="entry name" value="HTH_ARAC_FAMILY_2"/>
    <property type="match status" value="1"/>
</dbReference>
<dbReference type="PROSITE" id="PS00041">
    <property type="entry name" value="HTH_ARAC_FAMILY_1"/>
    <property type="match status" value="1"/>
</dbReference>
<dbReference type="InterPro" id="IPR018062">
    <property type="entry name" value="HTH_AraC-typ_CS"/>
</dbReference>
<dbReference type="RefSeq" id="WP_145780584.1">
    <property type="nucleotide sequence ID" value="NZ_JBEZJB010000071.1"/>
</dbReference>
<evidence type="ECO:0000313" key="5">
    <source>
        <dbReference type="EMBL" id="TWG17529.1"/>
    </source>
</evidence>
<dbReference type="SUPFAM" id="SSF46689">
    <property type="entry name" value="Homeodomain-like"/>
    <property type="match status" value="2"/>
</dbReference>
<keyword evidence="1" id="KW-0805">Transcription regulation</keyword>
<gene>
    <name evidence="5" type="ORF">FHU34_112871</name>
</gene>
<proteinExistence type="predicted"/>
<keyword evidence="3" id="KW-0804">Transcription</keyword>
<dbReference type="GO" id="GO:0043565">
    <property type="term" value="F:sequence-specific DNA binding"/>
    <property type="evidence" value="ECO:0007669"/>
    <property type="project" value="InterPro"/>
</dbReference>
<dbReference type="Pfam" id="PF12852">
    <property type="entry name" value="Cupin_6"/>
    <property type="match status" value="1"/>
</dbReference>
<dbReference type="AlphaFoldDB" id="A0A561W0Z9"/>
<dbReference type="InterPro" id="IPR018060">
    <property type="entry name" value="HTH_AraC"/>
</dbReference>
<evidence type="ECO:0000256" key="1">
    <source>
        <dbReference type="ARBA" id="ARBA00023015"/>
    </source>
</evidence>
<dbReference type="InterPro" id="IPR009057">
    <property type="entry name" value="Homeodomain-like_sf"/>
</dbReference>
<dbReference type="EMBL" id="VIWZ01000001">
    <property type="protein sequence ID" value="TWG17529.1"/>
    <property type="molecule type" value="Genomic_DNA"/>
</dbReference>
<keyword evidence="6" id="KW-1185">Reference proteome</keyword>
<protein>
    <submittedName>
        <fullName evidence="5">AraC-like DNA-binding protein</fullName>
    </submittedName>
</protein>
<dbReference type="GO" id="GO:0003700">
    <property type="term" value="F:DNA-binding transcription factor activity"/>
    <property type="evidence" value="ECO:0007669"/>
    <property type="project" value="InterPro"/>
</dbReference>
<comment type="caution">
    <text evidence="5">The sequence shown here is derived from an EMBL/GenBank/DDBJ whole genome shotgun (WGS) entry which is preliminary data.</text>
</comment>